<dbReference type="STRING" id="1802525.A2975_03910"/>
<keyword evidence="4" id="KW-0963">Cytoplasm</keyword>
<comment type="function">
    <text evidence="4">One of the essential components for the initiation of protein synthesis. Stabilizes the binding of IF-2 and IF-3 on the 30S subunit to which N-formylmethionyl-tRNA(fMet) subsequently binds. Helps modulate mRNA selection, yielding the 30S pre-initiation complex (PIC). Upon addition of the 50S ribosomal subunit IF-1, IF-2 and IF-3 are released leaving the mature 70S translation initiation complex.</text>
</comment>
<keyword evidence="2 4" id="KW-0396">Initiation factor</keyword>
<dbReference type="GO" id="GO:0005829">
    <property type="term" value="C:cytosol"/>
    <property type="evidence" value="ECO:0007669"/>
    <property type="project" value="TreeGrafter"/>
</dbReference>
<dbReference type="EMBL" id="MGHL01000006">
    <property type="protein sequence ID" value="OGM70191.1"/>
    <property type="molecule type" value="Genomic_DNA"/>
</dbReference>
<dbReference type="HAMAP" id="MF_00075">
    <property type="entry name" value="IF_1"/>
    <property type="match status" value="1"/>
</dbReference>
<keyword evidence="3 4" id="KW-0648">Protein biosynthesis</keyword>
<dbReference type="PANTHER" id="PTHR33370:SF1">
    <property type="entry name" value="TRANSLATION INITIATION FACTOR IF-1, CHLOROPLASTIC"/>
    <property type="match status" value="1"/>
</dbReference>
<keyword evidence="4" id="KW-0694">RNA-binding</keyword>
<evidence type="ECO:0000256" key="3">
    <source>
        <dbReference type="ARBA" id="ARBA00022917"/>
    </source>
</evidence>
<dbReference type="PROSITE" id="PS50832">
    <property type="entry name" value="S1_IF1_TYPE"/>
    <property type="match status" value="1"/>
</dbReference>
<comment type="subcellular location">
    <subcellularLocation>
        <location evidence="4">Cytoplasm</location>
    </subcellularLocation>
</comment>
<dbReference type="InterPro" id="IPR004368">
    <property type="entry name" value="TIF_IF1"/>
</dbReference>
<evidence type="ECO:0000313" key="7">
    <source>
        <dbReference type="EMBL" id="OGM70191.1"/>
    </source>
</evidence>
<comment type="similarity">
    <text evidence="1 4">Belongs to the IF-1 family.</text>
</comment>
<evidence type="ECO:0000256" key="5">
    <source>
        <dbReference type="NCBIfam" id="TIGR00008"/>
    </source>
</evidence>
<dbReference type="Proteomes" id="UP000178429">
    <property type="component" value="Unassembled WGS sequence"/>
</dbReference>
<comment type="caution">
    <text evidence="7">The sequence shown here is derived from an EMBL/GenBank/DDBJ whole genome shotgun (WGS) entry which is preliminary data.</text>
</comment>
<organism evidence="7 8">
    <name type="scientific">Candidatus Woesebacteria bacterium RIFCSPLOWO2_01_FULL_44_14</name>
    <dbReference type="NCBI Taxonomy" id="1802525"/>
    <lineage>
        <taxon>Bacteria</taxon>
        <taxon>Candidatus Woeseibacteriota</taxon>
    </lineage>
</organism>
<evidence type="ECO:0000259" key="6">
    <source>
        <dbReference type="PROSITE" id="PS50832"/>
    </source>
</evidence>
<gene>
    <name evidence="4" type="primary">infA</name>
    <name evidence="7" type="ORF">A2975_03910</name>
</gene>
<dbReference type="GO" id="GO:0043022">
    <property type="term" value="F:ribosome binding"/>
    <property type="evidence" value="ECO:0007669"/>
    <property type="project" value="UniProtKB-UniRule"/>
</dbReference>
<dbReference type="PANTHER" id="PTHR33370">
    <property type="entry name" value="TRANSLATION INITIATION FACTOR IF-1, CHLOROPLASTIC"/>
    <property type="match status" value="1"/>
</dbReference>
<dbReference type="NCBIfam" id="TIGR00008">
    <property type="entry name" value="infA"/>
    <property type="match status" value="1"/>
</dbReference>
<dbReference type="GO" id="GO:0019843">
    <property type="term" value="F:rRNA binding"/>
    <property type="evidence" value="ECO:0007669"/>
    <property type="project" value="UniProtKB-UniRule"/>
</dbReference>
<dbReference type="InterPro" id="IPR006196">
    <property type="entry name" value="RNA-binding_domain_S1_IF1"/>
</dbReference>
<dbReference type="InterPro" id="IPR012340">
    <property type="entry name" value="NA-bd_OB-fold"/>
</dbReference>
<dbReference type="Gene3D" id="2.40.50.140">
    <property type="entry name" value="Nucleic acid-binding proteins"/>
    <property type="match status" value="1"/>
</dbReference>
<reference evidence="7 8" key="1">
    <citation type="journal article" date="2016" name="Nat. Commun.">
        <title>Thousands of microbial genomes shed light on interconnected biogeochemical processes in an aquifer system.</title>
        <authorList>
            <person name="Anantharaman K."/>
            <person name="Brown C.T."/>
            <person name="Hug L.A."/>
            <person name="Sharon I."/>
            <person name="Castelle C.J."/>
            <person name="Probst A.J."/>
            <person name="Thomas B.C."/>
            <person name="Singh A."/>
            <person name="Wilkins M.J."/>
            <person name="Karaoz U."/>
            <person name="Brodie E.L."/>
            <person name="Williams K.H."/>
            <person name="Hubbard S.S."/>
            <person name="Banfield J.F."/>
        </authorList>
    </citation>
    <scope>NUCLEOTIDE SEQUENCE [LARGE SCALE GENOMIC DNA]</scope>
</reference>
<evidence type="ECO:0000256" key="2">
    <source>
        <dbReference type="ARBA" id="ARBA00022540"/>
    </source>
</evidence>
<dbReference type="SUPFAM" id="SSF50249">
    <property type="entry name" value="Nucleic acid-binding proteins"/>
    <property type="match status" value="1"/>
</dbReference>
<dbReference type="GO" id="GO:0003743">
    <property type="term" value="F:translation initiation factor activity"/>
    <property type="evidence" value="ECO:0007669"/>
    <property type="project" value="UniProtKB-UniRule"/>
</dbReference>
<dbReference type="Pfam" id="PF01176">
    <property type="entry name" value="eIF-1a"/>
    <property type="match status" value="1"/>
</dbReference>
<evidence type="ECO:0000256" key="1">
    <source>
        <dbReference type="ARBA" id="ARBA00010939"/>
    </source>
</evidence>
<evidence type="ECO:0000256" key="4">
    <source>
        <dbReference type="HAMAP-Rule" id="MF_00075"/>
    </source>
</evidence>
<name>A0A1F8C1F1_9BACT</name>
<proteinExistence type="inferred from homology"/>
<keyword evidence="4" id="KW-0699">rRNA-binding</keyword>
<feature type="domain" description="S1-like" evidence="6">
    <location>
        <begin position="1"/>
        <end position="72"/>
    </location>
</feature>
<accession>A0A1F8C1F1</accession>
<comment type="subunit">
    <text evidence="4">Component of the 30S ribosomal translation pre-initiation complex which assembles on the 30S ribosome in the order IF-2 and IF-3, IF-1 and N-formylmethionyl-tRNA(fMet); mRNA recruitment can occur at any time during PIC assembly.</text>
</comment>
<dbReference type="AlphaFoldDB" id="A0A1F8C1F1"/>
<protein>
    <recommendedName>
        <fullName evidence="4 5">Translation initiation factor IF-1</fullName>
    </recommendedName>
</protein>
<evidence type="ECO:0000313" key="8">
    <source>
        <dbReference type="Proteomes" id="UP000178429"/>
    </source>
</evidence>
<sequence>MHEDTNLLVDGEVIESLPNTMFKVRLDDGREVLTTLTGRVRRSSARVMPGVRVKVELTPYGENKGRVIRVHRN</sequence>